<protein>
    <submittedName>
        <fullName evidence="1">Uncharacterized protein</fullName>
    </submittedName>
</protein>
<dbReference type="Proteomes" id="UP001234989">
    <property type="component" value="Chromosome 10"/>
</dbReference>
<proteinExistence type="predicted"/>
<keyword evidence="2" id="KW-1185">Reference proteome</keyword>
<evidence type="ECO:0000313" key="2">
    <source>
        <dbReference type="Proteomes" id="UP001234989"/>
    </source>
</evidence>
<name>A0AAF0UQU5_SOLVR</name>
<reference evidence="1" key="1">
    <citation type="submission" date="2023-08" db="EMBL/GenBank/DDBJ databases">
        <title>A de novo genome assembly of Solanum verrucosum Schlechtendal, a Mexican diploid species geographically isolated from the other diploid A-genome species in potato relatives.</title>
        <authorList>
            <person name="Hosaka K."/>
        </authorList>
    </citation>
    <scope>NUCLEOTIDE SEQUENCE</scope>
    <source>
        <tissue evidence="1">Young leaves</tissue>
    </source>
</reference>
<evidence type="ECO:0000313" key="1">
    <source>
        <dbReference type="EMBL" id="WMV49776.1"/>
    </source>
</evidence>
<gene>
    <name evidence="1" type="ORF">MTR67_043161</name>
</gene>
<accession>A0AAF0UQU5</accession>
<dbReference type="EMBL" id="CP133621">
    <property type="protein sequence ID" value="WMV49776.1"/>
    <property type="molecule type" value="Genomic_DNA"/>
</dbReference>
<sequence>MALYRETVR</sequence>
<organism evidence="1 2">
    <name type="scientific">Solanum verrucosum</name>
    <dbReference type="NCBI Taxonomy" id="315347"/>
    <lineage>
        <taxon>Eukaryota</taxon>
        <taxon>Viridiplantae</taxon>
        <taxon>Streptophyta</taxon>
        <taxon>Embryophyta</taxon>
        <taxon>Tracheophyta</taxon>
        <taxon>Spermatophyta</taxon>
        <taxon>Magnoliopsida</taxon>
        <taxon>eudicotyledons</taxon>
        <taxon>Gunneridae</taxon>
        <taxon>Pentapetalae</taxon>
        <taxon>asterids</taxon>
        <taxon>lamiids</taxon>
        <taxon>Solanales</taxon>
        <taxon>Solanaceae</taxon>
        <taxon>Solanoideae</taxon>
        <taxon>Solaneae</taxon>
        <taxon>Solanum</taxon>
    </lineage>
</organism>